<proteinExistence type="predicted"/>
<dbReference type="AlphaFoldDB" id="A0A4R6FUG4"/>
<keyword evidence="3" id="KW-1185">Reference proteome</keyword>
<evidence type="ECO:0000256" key="1">
    <source>
        <dbReference type="SAM" id="MobiDB-lite"/>
    </source>
</evidence>
<protein>
    <submittedName>
        <fullName evidence="2">Uncharacterized protein</fullName>
    </submittedName>
</protein>
<dbReference type="Proteomes" id="UP000295493">
    <property type="component" value="Unassembled WGS sequence"/>
</dbReference>
<name>A0A4R6FUG4_9SPHN</name>
<feature type="region of interest" description="Disordered" evidence="1">
    <location>
        <begin position="39"/>
        <end position="58"/>
    </location>
</feature>
<reference evidence="2 3" key="1">
    <citation type="submission" date="2019-03" db="EMBL/GenBank/DDBJ databases">
        <title>Genomic Encyclopedia of Type Strains, Phase IV (KMG-IV): sequencing the most valuable type-strain genomes for metagenomic binning, comparative biology and taxonomic classification.</title>
        <authorList>
            <person name="Goeker M."/>
        </authorList>
    </citation>
    <scope>NUCLEOTIDE SEQUENCE [LARGE SCALE GENOMIC DNA]</scope>
    <source>
        <strain evidence="2 3">DSM 25059</strain>
    </source>
</reference>
<sequence>MFVVKRDSLISAAAGFSPIVLGASAFGLIDAVVGTDRPISTNDKHPQSHREHHHIFGQ</sequence>
<organism evidence="2 3">
    <name type="scientific">Stakelama pacifica</name>
    <dbReference type="NCBI Taxonomy" id="517720"/>
    <lineage>
        <taxon>Bacteria</taxon>
        <taxon>Pseudomonadati</taxon>
        <taxon>Pseudomonadota</taxon>
        <taxon>Alphaproteobacteria</taxon>
        <taxon>Sphingomonadales</taxon>
        <taxon>Sphingomonadaceae</taxon>
        <taxon>Stakelama</taxon>
    </lineage>
</organism>
<accession>A0A4R6FUG4</accession>
<evidence type="ECO:0000313" key="3">
    <source>
        <dbReference type="Proteomes" id="UP000295493"/>
    </source>
</evidence>
<comment type="caution">
    <text evidence="2">The sequence shown here is derived from an EMBL/GenBank/DDBJ whole genome shotgun (WGS) entry which is preliminary data.</text>
</comment>
<dbReference type="EMBL" id="SNWD01000002">
    <property type="protein sequence ID" value="TDN85357.1"/>
    <property type="molecule type" value="Genomic_DNA"/>
</dbReference>
<gene>
    <name evidence="2" type="ORF">EV664_10262</name>
</gene>
<evidence type="ECO:0000313" key="2">
    <source>
        <dbReference type="EMBL" id="TDN85357.1"/>
    </source>
</evidence>